<dbReference type="Proteomes" id="UP000887116">
    <property type="component" value="Unassembled WGS sequence"/>
</dbReference>
<organism evidence="1 2">
    <name type="scientific">Trichonephila clavata</name>
    <name type="common">Joro spider</name>
    <name type="synonym">Nephila clavata</name>
    <dbReference type="NCBI Taxonomy" id="2740835"/>
    <lineage>
        <taxon>Eukaryota</taxon>
        <taxon>Metazoa</taxon>
        <taxon>Ecdysozoa</taxon>
        <taxon>Arthropoda</taxon>
        <taxon>Chelicerata</taxon>
        <taxon>Arachnida</taxon>
        <taxon>Araneae</taxon>
        <taxon>Araneomorphae</taxon>
        <taxon>Entelegynae</taxon>
        <taxon>Araneoidea</taxon>
        <taxon>Nephilidae</taxon>
        <taxon>Trichonephila</taxon>
    </lineage>
</organism>
<evidence type="ECO:0000313" key="2">
    <source>
        <dbReference type="Proteomes" id="UP000887116"/>
    </source>
</evidence>
<dbReference type="EMBL" id="BMAO01007399">
    <property type="protein sequence ID" value="GFR15651.1"/>
    <property type="molecule type" value="Genomic_DNA"/>
</dbReference>
<gene>
    <name evidence="1" type="ORF">TNCT_526121</name>
</gene>
<dbReference type="OrthoDB" id="6630077at2759"/>
<keyword evidence="2" id="KW-1185">Reference proteome</keyword>
<reference evidence="1" key="1">
    <citation type="submission" date="2020-07" db="EMBL/GenBank/DDBJ databases">
        <title>Multicomponent nature underlies the extraordinary mechanical properties of spider dragline silk.</title>
        <authorList>
            <person name="Kono N."/>
            <person name="Nakamura H."/>
            <person name="Mori M."/>
            <person name="Yoshida Y."/>
            <person name="Ohtoshi R."/>
            <person name="Malay A.D."/>
            <person name="Moran D.A.P."/>
            <person name="Tomita M."/>
            <person name="Numata K."/>
            <person name="Arakawa K."/>
        </authorList>
    </citation>
    <scope>NUCLEOTIDE SEQUENCE</scope>
</reference>
<sequence>MSTKLLKVDASRHPRLLDSPKLTHYVLSLSIRQVKSERSLALTLVRCGGVYRNPRKPDRGNIFQESVLLLWEKLMRLPDGLSLMGELHLDSGRRLKTQGGFVQGVLELKEQLDIDFVPEPLVSFLEPTVDQCF</sequence>
<comment type="caution">
    <text evidence="1">The sequence shown here is derived from an EMBL/GenBank/DDBJ whole genome shotgun (WGS) entry which is preliminary data.</text>
</comment>
<accession>A0A8X6JQB9</accession>
<dbReference type="AlphaFoldDB" id="A0A8X6JQB9"/>
<evidence type="ECO:0000313" key="1">
    <source>
        <dbReference type="EMBL" id="GFR15651.1"/>
    </source>
</evidence>
<protein>
    <submittedName>
        <fullName evidence="1">Uncharacterized protein</fullName>
    </submittedName>
</protein>
<name>A0A8X6JQB9_TRICU</name>
<proteinExistence type="predicted"/>